<dbReference type="InterPro" id="IPR013320">
    <property type="entry name" value="ConA-like_dom_sf"/>
</dbReference>
<dbReference type="Gene3D" id="2.60.120.920">
    <property type="match status" value="1"/>
</dbReference>
<evidence type="ECO:0000256" key="5">
    <source>
        <dbReference type="SAM" id="Coils"/>
    </source>
</evidence>
<keyword evidence="5" id="KW-0175">Coiled coil</keyword>
<dbReference type="InterPro" id="IPR000315">
    <property type="entry name" value="Znf_B-box"/>
</dbReference>
<protein>
    <recommendedName>
        <fullName evidence="11">Tripartite motif containing 35</fullName>
    </recommendedName>
</protein>
<dbReference type="InterPro" id="IPR027370">
    <property type="entry name" value="Znf-RING_euk"/>
</dbReference>
<dbReference type="EMBL" id="AFYH01251713">
    <property type="status" value="NOT_ANNOTATED_CDS"/>
    <property type="molecule type" value="Genomic_DNA"/>
</dbReference>
<dbReference type="HOGENOM" id="CLU_013137_0_3_1"/>
<dbReference type="PROSITE" id="PS50089">
    <property type="entry name" value="ZF_RING_2"/>
    <property type="match status" value="1"/>
</dbReference>
<dbReference type="InterPro" id="IPR017907">
    <property type="entry name" value="Znf_RING_CS"/>
</dbReference>
<dbReference type="InterPro" id="IPR006574">
    <property type="entry name" value="PRY"/>
</dbReference>
<evidence type="ECO:0000313" key="9">
    <source>
        <dbReference type="Ensembl" id="ENSLACP00000002438.1"/>
    </source>
</evidence>
<dbReference type="PROSITE" id="PS50119">
    <property type="entry name" value="ZF_BBOX"/>
    <property type="match status" value="1"/>
</dbReference>
<dbReference type="GeneTree" id="ENSGT00970000193390"/>
<reference evidence="9" key="3">
    <citation type="submission" date="2025-09" db="UniProtKB">
        <authorList>
            <consortium name="Ensembl"/>
        </authorList>
    </citation>
    <scope>IDENTIFICATION</scope>
</reference>
<evidence type="ECO:0000259" key="7">
    <source>
        <dbReference type="PROSITE" id="PS50119"/>
    </source>
</evidence>
<keyword evidence="1" id="KW-0479">Metal-binding</keyword>
<dbReference type="EMBL" id="AFYH01251712">
    <property type="status" value="NOT_ANNOTATED_CDS"/>
    <property type="molecule type" value="Genomic_DNA"/>
</dbReference>
<dbReference type="InterPro" id="IPR013083">
    <property type="entry name" value="Znf_RING/FYVE/PHD"/>
</dbReference>
<dbReference type="Pfam" id="PF00622">
    <property type="entry name" value="SPRY"/>
    <property type="match status" value="1"/>
</dbReference>
<feature type="domain" description="B box-type" evidence="7">
    <location>
        <begin position="85"/>
        <end position="129"/>
    </location>
</feature>
<evidence type="ECO:0000256" key="4">
    <source>
        <dbReference type="PROSITE-ProRule" id="PRU00024"/>
    </source>
</evidence>
<keyword evidence="10" id="KW-1185">Reference proteome</keyword>
<feature type="coiled-coil region" evidence="5">
    <location>
        <begin position="184"/>
        <end position="219"/>
    </location>
</feature>
<name>H2ZYG7_LATCH</name>
<dbReference type="FunCoup" id="H2ZYG7">
    <property type="interactions" value="1849"/>
</dbReference>
<evidence type="ECO:0000256" key="1">
    <source>
        <dbReference type="ARBA" id="ARBA00022723"/>
    </source>
</evidence>
<dbReference type="GO" id="GO:0008270">
    <property type="term" value="F:zinc ion binding"/>
    <property type="evidence" value="ECO:0007669"/>
    <property type="project" value="UniProtKB-KW"/>
</dbReference>
<dbReference type="SUPFAM" id="SSF57845">
    <property type="entry name" value="B-box zinc-binding domain"/>
    <property type="match status" value="1"/>
</dbReference>
<dbReference type="EMBL" id="AFYH01251714">
    <property type="status" value="NOT_ANNOTATED_CDS"/>
    <property type="molecule type" value="Genomic_DNA"/>
</dbReference>
<dbReference type="SUPFAM" id="SSF57850">
    <property type="entry name" value="RING/U-box"/>
    <property type="match status" value="1"/>
</dbReference>
<evidence type="ECO:0000259" key="8">
    <source>
        <dbReference type="PROSITE" id="PS50188"/>
    </source>
</evidence>
<dbReference type="SMART" id="SM00589">
    <property type="entry name" value="PRY"/>
    <property type="match status" value="1"/>
</dbReference>
<dbReference type="FunFam" id="2.60.120.920:FF:000004">
    <property type="entry name" value="Butyrophilin subfamily 1 member A1"/>
    <property type="match status" value="1"/>
</dbReference>
<dbReference type="eggNOG" id="KOG2177">
    <property type="taxonomic scope" value="Eukaryota"/>
</dbReference>
<dbReference type="PRINTS" id="PR01407">
    <property type="entry name" value="BUTYPHLNCDUF"/>
</dbReference>
<dbReference type="EMBL" id="AFYH01251716">
    <property type="status" value="NOT_ANNOTATED_CDS"/>
    <property type="molecule type" value="Genomic_DNA"/>
</dbReference>
<dbReference type="PANTHER" id="PTHR24103">
    <property type="entry name" value="E3 UBIQUITIN-PROTEIN LIGASE TRIM"/>
    <property type="match status" value="1"/>
</dbReference>
<keyword evidence="2 4" id="KW-0863">Zinc-finger</keyword>
<dbReference type="Gene3D" id="3.30.160.60">
    <property type="entry name" value="Classic Zinc Finger"/>
    <property type="match status" value="1"/>
</dbReference>
<dbReference type="CDD" id="cd12893">
    <property type="entry name" value="SPRY_PRY_TRIM35"/>
    <property type="match status" value="1"/>
</dbReference>
<dbReference type="SMART" id="SM00184">
    <property type="entry name" value="RING"/>
    <property type="match status" value="1"/>
</dbReference>
<dbReference type="Pfam" id="PF13445">
    <property type="entry name" value="zf-RING_UBOX"/>
    <property type="match status" value="1"/>
</dbReference>
<organism evidence="9 10">
    <name type="scientific">Latimeria chalumnae</name>
    <name type="common">Coelacanth</name>
    <dbReference type="NCBI Taxonomy" id="7897"/>
    <lineage>
        <taxon>Eukaryota</taxon>
        <taxon>Metazoa</taxon>
        <taxon>Chordata</taxon>
        <taxon>Craniata</taxon>
        <taxon>Vertebrata</taxon>
        <taxon>Euteleostomi</taxon>
        <taxon>Coelacanthiformes</taxon>
        <taxon>Coelacanthidae</taxon>
        <taxon>Latimeria</taxon>
    </lineage>
</organism>
<sequence>AQAASGYAEESLSCSICHEMFTDPVILKCGHNFCRECVCDFWKQKTSLSCPFCRASSSNTDLIRNHPLRDVVEAVKREEKKPIIQPKYLCSQHGEKQKLYCSEGHETICFICETSKKHKVHPCHPVEEAAMEFKDELKTSLLPLQESQKKFIEVKTEYKKYLNHLQNQALRTEKEIKEDFVKLHKFLHKEEKNLLADLKKEKEEKEQKMREKIKNISEEMIFLSNTIIDIENKMDQDDHLFLMKYLPLKCQDKAARTYKEPEITSGALIDVAKYLGNLQHRVWNTMLSIINPVTVTLDPNTAHAYLTVSEDLTAVTWGSTWREDLPDNPERFHLCRCVLGSEGFTSGRHSWVVDVENQNYCFLGVTAESANRKGYIYPNLEPKCGYWTVRLSYGGYTALTDKGETQLKVLKTPKMVLVCVDYEAGKVSFSNADDMSHIYTFTHKFKHKIFPFFYLSTIGAPLRIIPSQSQLSLCI</sequence>
<dbReference type="PROSITE" id="PS00518">
    <property type="entry name" value="ZF_RING_1"/>
    <property type="match status" value="1"/>
</dbReference>
<dbReference type="Pfam" id="PF13765">
    <property type="entry name" value="PRY"/>
    <property type="match status" value="1"/>
</dbReference>
<dbReference type="InterPro" id="IPR050143">
    <property type="entry name" value="TRIM/RBCC"/>
</dbReference>
<evidence type="ECO:0000256" key="2">
    <source>
        <dbReference type="ARBA" id="ARBA00022771"/>
    </source>
</evidence>
<dbReference type="InterPro" id="IPR003879">
    <property type="entry name" value="Butyrophylin_SPRY"/>
</dbReference>
<evidence type="ECO:0000313" key="10">
    <source>
        <dbReference type="Proteomes" id="UP000008672"/>
    </source>
</evidence>
<reference evidence="10" key="1">
    <citation type="submission" date="2011-08" db="EMBL/GenBank/DDBJ databases">
        <title>The draft genome of Latimeria chalumnae.</title>
        <authorList>
            <person name="Di Palma F."/>
            <person name="Alfoldi J."/>
            <person name="Johnson J."/>
            <person name="Berlin A."/>
            <person name="Gnerre S."/>
            <person name="Jaffe D."/>
            <person name="MacCallum I."/>
            <person name="Young S."/>
            <person name="Walker B.J."/>
            <person name="Lander E."/>
            <person name="Lindblad-Toh K."/>
        </authorList>
    </citation>
    <scope>NUCLEOTIDE SEQUENCE [LARGE SCALE GENOMIC DNA]</scope>
    <source>
        <strain evidence="10">Wild caught</strain>
    </source>
</reference>
<dbReference type="Gene3D" id="3.30.40.10">
    <property type="entry name" value="Zinc/RING finger domain, C3HC4 (zinc finger)"/>
    <property type="match status" value="1"/>
</dbReference>
<dbReference type="AlphaFoldDB" id="H2ZYG7"/>
<dbReference type="InterPro" id="IPR043136">
    <property type="entry name" value="B30.2/SPRY_sf"/>
</dbReference>
<dbReference type="SUPFAM" id="SSF49899">
    <property type="entry name" value="Concanavalin A-like lectins/glucanases"/>
    <property type="match status" value="1"/>
</dbReference>
<dbReference type="Bgee" id="ENSLACG00000002177">
    <property type="expression patterns" value="Expressed in pectoral fin"/>
</dbReference>
<dbReference type="PROSITE" id="PS50188">
    <property type="entry name" value="B302_SPRY"/>
    <property type="match status" value="1"/>
</dbReference>
<dbReference type="OMA" id="WNRGKVS"/>
<keyword evidence="3" id="KW-0862">Zinc</keyword>
<dbReference type="InParanoid" id="H2ZYG7"/>
<dbReference type="InterPro" id="IPR001870">
    <property type="entry name" value="B30.2/SPRY"/>
</dbReference>
<dbReference type="Ensembl" id="ENSLACT00000002458.1">
    <property type="protein sequence ID" value="ENSLACP00000002438.1"/>
    <property type="gene ID" value="ENSLACG00000002177.1"/>
</dbReference>
<accession>H2ZYG7</accession>
<dbReference type="EMBL" id="AFYH01251715">
    <property type="status" value="NOT_ANNOTATED_CDS"/>
    <property type="molecule type" value="Genomic_DNA"/>
</dbReference>
<evidence type="ECO:0000256" key="3">
    <source>
        <dbReference type="ARBA" id="ARBA00022833"/>
    </source>
</evidence>
<feature type="domain" description="RING-type" evidence="6">
    <location>
        <begin position="14"/>
        <end position="54"/>
    </location>
</feature>
<reference evidence="9" key="2">
    <citation type="submission" date="2025-08" db="UniProtKB">
        <authorList>
            <consortium name="Ensembl"/>
        </authorList>
    </citation>
    <scope>IDENTIFICATION</scope>
</reference>
<dbReference type="InterPro" id="IPR003877">
    <property type="entry name" value="SPRY_dom"/>
</dbReference>
<evidence type="ECO:0000259" key="6">
    <source>
        <dbReference type="PROSITE" id="PS50089"/>
    </source>
</evidence>
<dbReference type="SMART" id="SM00449">
    <property type="entry name" value="SPRY"/>
    <property type="match status" value="1"/>
</dbReference>
<feature type="domain" description="B30.2/SPRY" evidence="8">
    <location>
        <begin position="275"/>
        <end position="471"/>
    </location>
</feature>
<proteinExistence type="predicted"/>
<evidence type="ECO:0008006" key="11">
    <source>
        <dbReference type="Google" id="ProtNLM"/>
    </source>
</evidence>
<dbReference type="InterPro" id="IPR001841">
    <property type="entry name" value="Znf_RING"/>
</dbReference>
<dbReference type="Proteomes" id="UP000008672">
    <property type="component" value="Unassembled WGS sequence"/>
</dbReference>